<dbReference type="PROSITE" id="PS51257">
    <property type="entry name" value="PROKAR_LIPOPROTEIN"/>
    <property type="match status" value="1"/>
</dbReference>
<dbReference type="Proteomes" id="UP000319014">
    <property type="component" value="Unassembled WGS sequence"/>
</dbReference>
<feature type="chain" id="PRO_5021970548" description="Lipoprotein" evidence="1">
    <location>
        <begin position="22"/>
        <end position="50"/>
    </location>
</feature>
<evidence type="ECO:0000313" key="2">
    <source>
        <dbReference type="EMBL" id="SMO99205.1"/>
    </source>
</evidence>
<organism evidence="2 3">
    <name type="scientific">Paracoccus laeviglucosivorans</name>
    <dbReference type="NCBI Taxonomy" id="1197861"/>
    <lineage>
        <taxon>Bacteria</taxon>
        <taxon>Pseudomonadati</taxon>
        <taxon>Pseudomonadota</taxon>
        <taxon>Alphaproteobacteria</taxon>
        <taxon>Rhodobacterales</taxon>
        <taxon>Paracoccaceae</taxon>
        <taxon>Paracoccus</taxon>
    </lineage>
</organism>
<keyword evidence="3" id="KW-1185">Reference proteome</keyword>
<evidence type="ECO:0000256" key="1">
    <source>
        <dbReference type="SAM" id="SignalP"/>
    </source>
</evidence>
<reference evidence="2 3" key="1">
    <citation type="submission" date="2017-05" db="EMBL/GenBank/DDBJ databases">
        <authorList>
            <person name="Varghese N."/>
            <person name="Submissions S."/>
        </authorList>
    </citation>
    <scope>NUCLEOTIDE SEQUENCE [LARGE SCALE GENOMIC DNA]</scope>
    <source>
        <strain evidence="2 3">DSM 100094</strain>
    </source>
</reference>
<gene>
    <name evidence="2" type="ORF">SAMN06265221_14111</name>
</gene>
<dbReference type="RefSeq" id="WP_185958780.1">
    <property type="nucleotide sequence ID" value="NZ_FXTK01000041.1"/>
</dbReference>
<name>A0A521FSJ4_9RHOB</name>
<feature type="signal peptide" evidence="1">
    <location>
        <begin position="1"/>
        <end position="21"/>
    </location>
</feature>
<dbReference type="EMBL" id="FXTK01000041">
    <property type="protein sequence ID" value="SMO99205.1"/>
    <property type="molecule type" value="Genomic_DNA"/>
</dbReference>
<dbReference type="AlphaFoldDB" id="A0A521FSJ4"/>
<protein>
    <recommendedName>
        <fullName evidence="4">Lipoprotein</fullName>
    </recommendedName>
</protein>
<evidence type="ECO:0000313" key="3">
    <source>
        <dbReference type="Proteomes" id="UP000319014"/>
    </source>
</evidence>
<accession>A0A521FSJ4</accession>
<sequence length="50" mass="5306">MSKAIFLGTILLLMAGCASDAASRKTNCWTTMTLAEMPAGECVFHDVAAR</sequence>
<proteinExistence type="predicted"/>
<keyword evidence="1" id="KW-0732">Signal</keyword>
<evidence type="ECO:0008006" key="4">
    <source>
        <dbReference type="Google" id="ProtNLM"/>
    </source>
</evidence>